<dbReference type="PROSITE" id="PS51257">
    <property type="entry name" value="PROKAR_LIPOPROTEIN"/>
    <property type="match status" value="1"/>
</dbReference>
<organism evidence="3 4">
    <name type="scientific">Marinobacter nitratireducens</name>
    <dbReference type="NCBI Taxonomy" id="1137280"/>
    <lineage>
        <taxon>Bacteria</taxon>
        <taxon>Pseudomonadati</taxon>
        <taxon>Pseudomonadota</taxon>
        <taxon>Gammaproteobacteria</taxon>
        <taxon>Pseudomonadales</taxon>
        <taxon>Marinobacteraceae</taxon>
        <taxon>Marinobacter</taxon>
    </lineage>
</organism>
<evidence type="ECO:0000256" key="2">
    <source>
        <dbReference type="SAM" id="Coils"/>
    </source>
</evidence>
<evidence type="ECO:0000313" key="4">
    <source>
        <dbReference type="Proteomes" id="UP000035057"/>
    </source>
</evidence>
<sequence>MKALQLARTTLLSTAIALTMAGCGEEAKEMTQEEIQYISHLDQARFFQRQGELKASTLEARSAIELQADQPDPYFVILENLLKAGDAENAERQLDQLLDAMEENETDISQANQTRASLIRAEANFYQRDFKEALRALSEASFGDRAKELKGKILEAKIYHASGKTDKARAAFESAQEIDTNSPLPLIGLSRLAFSEDNQQAVDQYLAEAEKLDPQEPELWLWKGQLAQAREQWEAAEEAYIKALEDIGQFDVMTRRKYETISALISVLRAQGKSSEAFVYEEILAKSGPGMVRSNLIAAQDAYNRGDLNEAAKYLEEILRQAPSHEQSNLMLGMIRFRQGRVEEAEKLLAPIAEMTHDSEASRLLAATRLQLKDPEGAKSVLEDLDDSDSNPATLALAGIAALSTGDQDTGEALIQKSLQQNPDNHELRIRYARYLIEIGRFDDAIKSANTVKEAAPDNESARAVLIQAYLRSEQPTKAVSVADQWIKDSPDSMTAILTRGQLALEAGEQGEAQDYFERARKAFPESTAPLVALGNLAMTQDKSDNARALFRTALELNADNRAALAGFSRVSSQDAVLELVTQLSEDQPDAVGPKLVLLEAALTNGDNTQADSLSATLLERTEENVPSAAEPAVINIYSAVSTRLRKSNPEQAKTVLDRARVLFPESERVSLQAADLAFQSGDESEARNIIQEAKQAHPDSANPYLIEATFYEQEGEFRQAAELYELALTKDDSANTHVAYIRTLQKDGRKDSALKAAAAALESYPSNPTLLMNAAMLYQNEQQTEKAKSAYEALLDITSDNVVALNNLAWLYHEEGDARAMELAGRAYELNPENAAIADTYGWILLKAGKAEESLPVLEKAYKLQPNSDEIAMHLAEAYKATGKNAEAKVILEGIGERG</sequence>
<dbReference type="InterPro" id="IPR011990">
    <property type="entry name" value="TPR-like_helical_dom_sf"/>
</dbReference>
<protein>
    <submittedName>
        <fullName evidence="3">Uncharacterized protein</fullName>
    </submittedName>
</protein>
<dbReference type="RefSeq" id="WP_036128772.1">
    <property type="nucleotide sequence ID" value="NZ_ANIE01000003.1"/>
</dbReference>
<comment type="caution">
    <text evidence="3">The sequence shown here is derived from an EMBL/GenBank/DDBJ whole genome shotgun (WGS) entry which is preliminary data.</text>
</comment>
<name>A0A072NGK3_9GAMM</name>
<dbReference type="Proteomes" id="UP000035057">
    <property type="component" value="Unassembled WGS sequence"/>
</dbReference>
<proteinExistence type="predicted"/>
<feature type="repeat" description="TPR" evidence="1">
    <location>
        <begin position="528"/>
        <end position="561"/>
    </location>
</feature>
<dbReference type="SUPFAM" id="SSF48452">
    <property type="entry name" value="TPR-like"/>
    <property type="match status" value="4"/>
</dbReference>
<evidence type="ECO:0000313" key="3">
    <source>
        <dbReference type="EMBL" id="KEF32245.1"/>
    </source>
</evidence>
<dbReference type="InterPro" id="IPR019734">
    <property type="entry name" value="TPR_rpt"/>
</dbReference>
<keyword evidence="1" id="KW-0802">TPR repeat</keyword>
<dbReference type="Pfam" id="PF13432">
    <property type="entry name" value="TPR_16"/>
    <property type="match status" value="3"/>
</dbReference>
<reference evidence="3 4" key="1">
    <citation type="submission" date="2012-12" db="EMBL/GenBank/DDBJ databases">
        <title>Genome assembly of Marinobacter sp. AK21.</title>
        <authorList>
            <person name="Khatri I."/>
            <person name="Kumar R."/>
            <person name="Vaidya B."/>
            <person name="Subramanian S."/>
            <person name="Pinnaka A."/>
        </authorList>
    </citation>
    <scope>NUCLEOTIDE SEQUENCE [LARGE SCALE GENOMIC DNA]</scope>
    <source>
        <strain evidence="3 4">AK21</strain>
    </source>
</reference>
<dbReference type="PROSITE" id="PS50005">
    <property type="entry name" value="TPR"/>
    <property type="match status" value="3"/>
</dbReference>
<gene>
    <name evidence="3" type="ORF">D777_00879</name>
</gene>
<dbReference type="PATRIC" id="fig|1137280.3.peg.695"/>
<dbReference type="SMART" id="SM00028">
    <property type="entry name" value="TPR"/>
    <property type="match status" value="12"/>
</dbReference>
<evidence type="ECO:0000256" key="1">
    <source>
        <dbReference type="PROSITE-ProRule" id="PRU00339"/>
    </source>
</evidence>
<feature type="repeat" description="TPR" evidence="1">
    <location>
        <begin position="836"/>
        <end position="869"/>
    </location>
</feature>
<dbReference type="Pfam" id="PF14559">
    <property type="entry name" value="TPR_19"/>
    <property type="match status" value="4"/>
</dbReference>
<dbReference type="EMBL" id="ANIE01000003">
    <property type="protein sequence ID" value="KEF32245.1"/>
    <property type="molecule type" value="Genomic_DNA"/>
</dbReference>
<dbReference type="OrthoDB" id="9766710at2"/>
<dbReference type="PANTHER" id="PTHR12558:SF13">
    <property type="entry name" value="CELL DIVISION CYCLE PROTEIN 27 HOMOLOG"/>
    <property type="match status" value="1"/>
</dbReference>
<feature type="coiled-coil region" evidence="2">
    <location>
        <begin position="84"/>
        <end position="114"/>
    </location>
</feature>
<dbReference type="PANTHER" id="PTHR12558">
    <property type="entry name" value="CELL DIVISION CYCLE 16,23,27"/>
    <property type="match status" value="1"/>
</dbReference>
<feature type="repeat" description="TPR" evidence="1">
    <location>
        <begin position="494"/>
        <end position="527"/>
    </location>
</feature>
<keyword evidence="4" id="KW-1185">Reference proteome</keyword>
<keyword evidence="2" id="KW-0175">Coiled coil</keyword>
<accession>A0A072NGK3</accession>
<dbReference type="AlphaFoldDB" id="A0A072NGK3"/>
<dbReference type="Gene3D" id="1.25.40.10">
    <property type="entry name" value="Tetratricopeptide repeat domain"/>
    <property type="match status" value="3"/>
</dbReference>
<dbReference type="Pfam" id="PF13176">
    <property type="entry name" value="TPR_7"/>
    <property type="match status" value="1"/>
</dbReference>
<dbReference type="Pfam" id="PF13181">
    <property type="entry name" value="TPR_8"/>
    <property type="match status" value="2"/>
</dbReference>
<dbReference type="STRING" id="1137280.D777_00879"/>